<evidence type="ECO:0000313" key="2">
    <source>
        <dbReference type="EMBL" id="MBE9216361.1"/>
    </source>
</evidence>
<protein>
    <submittedName>
        <fullName evidence="2">Uncharacterized protein</fullName>
    </submittedName>
</protein>
<keyword evidence="3" id="KW-1185">Reference proteome</keyword>
<dbReference type="EMBL" id="JADEWL010000160">
    <property type="protein sequence ID" value="MBE9216361.1"/>
    <property type="molecule type" value="Genomic_DNA"/>
</dbReference>
<proteinExistence type="predicted"/>
<sequence length="146" mass="16584">MASKTEVKKYLAYWFQLGKKVFINNGAASLQPHIIVDGESYSEDFEQCWEKVISSKSGECYLEGTQQTIAELLSPEWDMVACSRCDMPVPLKNLGMPPLLCPCNDISTWPNTELPQPREPVQSQKQLTQIRDRLLQNQSSQTTDKD</sequence>
<dbReference type="Proteomes" id="UP000620559">
    <property type="component" value="Unassembled WGS sequence"/>
</dbReference>
<comment type="caution">
    <text evidence="2">The sequence shown here is derived from an EMBL/GenBank/DDBJ whole genome shotgun (WGS) entry which is preliminary data.</text>
</comment>
<accession>A0A8J7K400</accession>
<organism evidence="2 3">
    <name type="scientific">Plectonema cf. radiosum LEGE 06105</name>
    <dbReference type="NCBI Taxonomy" id="945769"/>
    <lineage>
        <taxon>Bacteria</taxon>
        <taxon>Bacillati</taxon>
        <taxon>Cyanobacteriota</taxon>
        <taxon>Cyanophyceae</taxon>
        <taxon>Oscillatoriophycideae</taxon>
        <taxon>Oscillatoriales</taxon>
        <taxon>Microcoleaceae</taxon>
        <taxon>Plectonema</taxon>
    </lineage>
</organism>
<gene>
    <name evidence="2" type="ORF">IQ247_27490</name>
</gene>
<dbReference type="RefSeq" id="WP_193924886.1">
    <property type="nucleotide sequence ID" value="NZ_JADEWL010000160.1"/>
</dbReference>
<feature type="compositionally biased region" description="Polar residues" evidence="1">
    <location>
        <begin position="121"/>
        <end position="146"/>
    </location>
</feature>
<evidence type="ECO:0000256" key="1">
    <source>
        <dbReference type="SAM" id="MobiDB-lite"/>
    </source>
</evidence>
<evidence type="ECO:0000313" key="3">
    <source>
        <dbReference type="Proteomes" id="UP000620559"/>
    </source>
</evidence>
<name>A0A8J7K400_9CYAN</name>
<dbReference type="AlphaFoldDB" id="A0A8J7K400"/>
<feature type="region of interest" description="Disordered" evidence="1">
    <location>
        <begin position="114"/>
        <end position="146"/>
    </location>
</feature>
<reference evidence="2" key="1">
    <citation type="submission" date="2020-10" db="EMBL/GenBank/DDBJ databases">
        <authorList>
            <person name="Castelo-Branco R."/>
            <person name="Eusebio N."/>
            <person name="Adriana R."/>
            <person name="Vieira A."/>
            <person name="Brugerolle De Fraissinette N."/>
            <person name="Rezende De Castro R."/>
            <person name="Schneider M.P."/>
            <person name="Vasconcelos V."/>
            <person name="Leao P.N."/>
        </authorList>
    </citation>
    <scope>NUCLEOTIDE SEQUENCE</scope>
    <source>
        <strain evidence="2">LEGE 06105</strain>
    </source>
</reference>